<feature type="domain" description="Phosphatidic acid phosphatase type 2/haloperoxidase" evidence="2">
    <location>
        <begin position="150"/>
        <end position="261"/>
    </location>
</feature>
<dbReference type="STRING" id="1642818.AWE51_16905"/>
<evidence type="ECO:0000313" key="3">
    <source>
        <dbReference type="EMBL" id="KZS43022.1"/>
    </source>
</evidence>
<proteinExistence type="predicted"/>
<organism evidence="3 4">
    <name type="scientific">Aquimarina aggregata</name>
    <dbReference type="NCBI Taxonomy" id="1642818"/>
    <lineage>
        <taxon>Bacteria</taxon>
        <taxon>Pseudomonadati</taxon>
        <taxon>Bacteroidota</taxon>
        <taxon>Flavobacteriia</taxon>
        <taxon>Flavobacteriales</taxon>
        <taxon>Flavobacteriaceae</taxon>
        <taxon>Aquimarina</taxon>
    </lineage>
</organism>
<keyword evidence="4" id="KW-1185">Reference proteome</keyword>
<comment type="caution">
    <text evidence="3">The sequence shown here is derived from an EMBL/GenBank/DDBJ whole genome shotgun (WGS) entry which is preliminary data.</text>
</comment>
<evidence type="ECO:0000313" key="4">
    <source>
        <dbReference type="Proteomes" id="UP000076715"/>
    </source>
</evidence>
<protein>
    <submittedName>
        <fullName evidence="3">Phosphoesterase</fullName>
    </submittedName>
</protein>
<dbReference type="PANTHER" id="PTHR14969:SF13">
    <property type="entry name" value="AT30094P"/>
    <property type="match status" value="1"/>
</dbReference>
<name>A0A163D623_9FLAO</name>
<gene>
    <name evidence="3" type="ORF">AWE51_16905</name>
</gene>
<reference evidence="3 4" key="1">
    <citation type="submission" date="2016-01" db="EMBL/GenBank/DDBJ databases">
        <title>The draft genome sequence of Aquimarina sp. RZW4-3-2.</title>
        <authorList>
            <person name="Wang Y."/>
        </authorList>
    </citation>
    <scope>NUCLEOTIDE SEQUENCE [LARGE SCALE GENOMIC DNA]</scope>
    <source>
        <strain evidence="3 4">RZW4-3-2</strain>
    </source>
</reference>
<keyword evidence="1" id="KW-0732">Signal</keyword>
<feature type="signal peptide" evidence="1">
    <location>
        <begin position="1"/>
        <end position="22"/>
    </location>
</feature>
<dbReference type="SMART" id="SM00014">
    <property type="entry name" value="acidPPc"/>
    <property type="match status" value="1"/>
</dbReference>
<evidence type="ECO:0000256" key="1">
    <source>
        <dbReference type="SAM" id="SignalP"/>
    </source>
</evidence>
<evidence type="ECO:0000259" key="2">
    <source>
        <dbReference type="SMART" id="SM00014"/>
    </source>
</evidence>
<dbReference type="RefSeq" id="WP_066308473.1">
    <property type="nucleotide sequence ID" value="NZ_CANLSS010000002.1"/>
</dbReference>
<dbReference type="InterPro" id="IPR036938">
    <property type="entry name" value="PAP2/HPO_sf"/>
</dbReference>
<dbReference type="AlphaFoldDB" id="A0A163D623"/>
<dbReference type="Gene3D" id="1.20.144.10">
    <property type="entry name" value="Phosphatidic acid phosphatase type 2/haloperoxidase"/>
    <property type="match status" value="1"/>
</dbReference>
<dbReference type="Proteomes" id="UP000076715">
    <property type="component" value="Unassembled WGS sequence"/>
</dbReference>
<dbReference type="PANTHER" id="PTHR14969">
    <property type="entry name" value="SPHINGOSINE-1-PHOSPHATE PHOSPHOHYDROLASE"/>
    <property type="match status" value="1"/>
</dbReference>
<dbReference type="EMBL" id="LQRT01000001">
    <property type="protein sequence ID" value="KZS43022.1"/>
    <property type="molecule type" value="Genomic_DNA"/>
</dbReference>
<sequence>MTSIKPLITSLLLLFITSFTYAQNSAVLQESNINTTDTTNTKKTKMTRWQMIKYDGASAFGGVKNTYLRPLTWKSKDWFTFGGILAGTGILLAADEPANEYFTEQGDEIPSGVKEVAFRFGKPLVNYGLTTSVYALGLITKNEKIRKTGVLLIASATAGGLLQTASKTIVGRARPLEGEGNVSFRFWSSEAGYHSFPSGHAILSFTTAYALSKQFKSPYIKGGLYAVGLLSPVSRLWEEAHWLTDVVLGVAISIVVVDSIDNYLKKDERYVSGDKKHKIRWNLRLGAGRVGLVGRF</sequence>
<accession>A0A163D623</accession>
<dbReference type="SUPFAM" id="SSF48317">
    <property type="entry name" value="Acid phosphatase/Vanadium-dependent haloperoxidase"/>
    <property type="match status" value="1"/>
</dbReference>
<dbReference type="InterPro" id="IPR000326">
    <property type="entry name" value="PAP2/HPO"/>
</dbReference>
<feature type="chain" id="PRO_5007842355" evidence="1">
    <location>
        <begin position="23"/>
        <end position="296"/>
    </location>
</feature>
<dbReference type="Pfam" id="PF01569">
    <property type="entry name" value="PAP2"/>
    <property type="match status" value="1"/>
</dbReference>